<dbReference type="PANTHER" id="PTHR42801">
    <property type="entry name" value="THIOREDOXIN-DEPENDENT PEROXIDE REDUCTASE"/>
    <property type="match status" value="1"/>
</dbReference>
<evidence type="ECO:0000256" key="1">
    <source>
        <dbReference type="ARBA" id="ARBA00003330"/>
    </source>
</evidence>
<feature type="domain" description="Thioredoxin" evidence="12">
    <location>
        <begin position="37"/>
        <end position="205"/>
    </location>
</feature>
<dbReference type="OrthoDB" id="9809746at2"/>
<proteinExistence type="inferred from homology"/>
<dbReference type="GO" id="GO:0008379">
    <property type="term" value="F:thioredoxin peroxidase activity"/>
    <property type="evidence" value="ECO:0007669"/>
    <property type="project" value="TreeGrafter"/>
</dbReference>
<dbReference type="InterPro" id="IPR036249">
    <property type="entry name" value="Thioredoxin-like_sf"/>
</dbReference>
<evidence type="ECO:0000256" key="10">
    <source>
        <dbReference type="ARBA" id="ARBA00042639"/>
    </source>
</evidence>
<dbReference type="InterPro" id="IPR050924">
    <property type="entry name" value="Peroxiredoxin_BCP/PrxQ"/>
</dbReference>
<dbReference type="GO" id="GO:0005737">
    <property type="term" value="C:cytoplasm"/>
    <property type="evidence" value="ECO:0007669"/>
    <property type="project" value="TreeGrafter"/>
</dbReference>
<dbReference type="GO" id="GO:0045454">
    <property type="term" value="P:cell redox homeostasis"/>
    <property type="evidence" value="ECO:0007669"/>
    <property type="project" value="TreeGrafter"/>
</dbReference>
<keyword evidence="5" id="KW-0560">Oxidoreductase</keyword>
<dbReference type="GO" id="GO:0034599">
    <property type="term" value="P:cellular response to oxidative stress"/>
    <property type="evidence" value="ECO:0007669"/>
    <property type="project" value="TreeGrafter"/>
</dbReference>
<evidence type="ECO:0000313" key="13">
    <source>
        <dbReference type="EMBL" id="SMC42082.1"/>
    </source>
</evidence>
<protein>
    <recommendedName>
        <fullName evidence="2">thioredoxin-dependent peroxiredoxin</fullName>
        <ecNumber evidence="2">1.11.1.24</ecNumber>
    </recommendedName>
    <alternativeName>
        <fullName evidence="8">Thioredoxin peroxidase</fullName>
    </alternativeName>
    <alternativeName>
        <fullName evidence="10">Thioredoxin-dependent peroxiredoxin Bcp</fullName>
    </alternativeName>
</protein>
<dbReference type="InterPro" id="IPR000866">
    <property type="entry name" value="AhpC/TSA"/>
</dbReference>
<name>A0A1W1Z191_9SPHI</name>
<comment type="function">
    <text evidence="1">Thiol-specific peroxidase that catalyzes the reduction of hydrogen peroxide and organic hydroperoxides to water and alcohols, respectively. Plays a role in cell protection against oxidative stress by detoxifying peroxides and as sensor of hydrogen peroxide-mediated signaling events.</text>
</comment>
<dbReference type="AlphaFoldDB" id="A0A1W1Z191"/>
<dbReference type="STRING" id="151894.SAMN04488524_0344"/>
<gene>
    <name evidence="13" type="ORF">SAMN04488524_0344</name>
</gene>
<evidence type="ECO:0000256" key="9">
    <source>
        <dbReference type="ARBA" id="ARBA00038489"/>
    </source>
</evidence>
<comment type="catalytic activity">
    <reaction evidence="11">
        <text>a hydroperoxide + [thioredoxin]-dithiol = an alcohol + [thioredoxin]-disulfide + H2O</text>
        <dbReference type="Rhea" id="RHEA:62620"/>
        <dbReference type="Rhea" id="RHEA-COMP:10698"/>
        <dbReference type="Rhea" id="RHEA-COMP:10700"/>
        <dbReference type="ChEBI" id="CHEBI:15377"/>
        <dbReference type="ChEBI" id="CHEBI:29950"/>
        <dbReference type="ChEBI" id="CHEBI:30879"/>
        <dbReference type="ChEBI" id="CHEBI:35924"/>
        <dbReference type="ChEBI" id="CHEBI:50058"/>
        <dbReference type="EC" id="1.11.1.24"/>
    </reaction>
</comment>
<accession>A0A1W1Z191</accession>
<evidence type="ECO:0000256" key="11">
    <source>
        <dbReference type="ARBA" id="ARBA00049091"/>
    </source>
</evidence>
<keyword evidence="14" id="KW-1185">Reference proteome</keyword>
<sequence>MNIKQFITGAVTLVFALIGAAKAQNVYPAKAEDISPLLIGEQLPSVYLTDAAGSIFELNKALAAKPTILIFYRGGWCPYCNLQLSGLQEIEEGLKNTGYQVIAVSTDKPDNLKQSMEKGKLSYTLLSDADLNLAKQVGIAFKAPEAYQKMLVGTTGGKDTDMLLPVPSIFILNRSGEIRFEYIEPNFKERISPELLKAVAKALYKDL</sequence>
<evidence type="ECO:0000256" key="4">
    <source>
        <dbReference type="ARBA" id="ARBA00022862"/>
    </source>
</evidence>
<keyword evidence="4" id="KW-0049">Antioxidant</keyword>
<dbReference type="CDD" id="cd02970">
    <property type="entry name" value="PRX_like2"/>
    <property type="match status" value="1"/>
</dbReference>
<keyword evidence="3" id="KW-0575">Peroxidase</keyword>
<evidence type="ECO:0000256" key="5">
    <source>
        <dbReference type="ARBA" id="ARBA00023002"/>
    </source>
</evidence>
<keyword evidence="6" id="KW-1015">Disulfide bond</keyword>
<reference evidence="14" key="1">
    <citation type="submission" date="2017-04" db="EMBL/GenBank/DDBJ databases">
        <authorList>
            <person name="Varghese N."/>
            <person name="Submissions S."/>
        </authorList>
    </citation>
    <scope>NUCLEOTIDE SEQUENCE [LARGE SCALE GENOMIC DNA]</scope>
    <source>
        <strain evidence="14">DSM 12126</strain>
    </source>
</reference>
<dbReference type="SUPFAM" id="SSF52833">
    <property type="entry name" value="Thioredoxin-like"/>
    <property type="match status" value="1"/>
</dbReference>
<dbReference type="RefSeq" id="WP_084236695.1">
    <property type="nucleotide sequence ID" value="NZ_FWXT01000001.1"/>
</dbReference>
<dbReference type="PROSITE" id="PS51352">
    <property type="entry name" value="THIOREDOXIN_2"/>
    <property type="match status" value="1"/>
</dbReference>
<comment type="similarity">
    <text evidence="9">Belongs to the peroxiredoxin family. BCP/PrxQ subfamily.</text>
</comment>
<dbReference type="Gene3D" id="3.40.30.10">
    <property type="entry name" value="Glutaredoxin"/>
    <property type="match status" value="1"/>
</dbReference>
<dbReference type="EC" id="1.11.1.24" evidence="2"/>
<evidence type="ECO:0000256" key="2">
    <source>
        <dbReference type="ARBA" id="ARBA00013017"/>
    </source>
</evidence>
<evidence type="ECO:0000259" key="12">
    <source>
        <dbReference type="PROSITE" id="PS51352"/>
    </source>
</evidence>
<organism evidence="13 14">
    <name type="scientific">Pedobacter africanus</name>
    <dbReference type="NCBI Taxonomy" id="151894"/>
    <lineage>
        <taxon>Bacteria</taxon>
        <taxon>Pseudomonadati</taxon>
        <taxon>Bacteroidota</taxon>
        <taxon>Sphingobacteriia</taxon>
        <taxon>Sphingobacteriales</taxon>
        <taxon>Sphingobacteriaceae</taxon>
        <taxon>Pedobacter</taxon>
    </lineage>
</organism>
<keyword evidence="7" id="KW-0676">Redox-active center</keyword>
<evidence type="ECO:0000256" key="3">
    <source>
        <dbReference type="ARBA" id="ARBA00022559"/>
    </source>
</evidence>
<dbReference type="Proteomes" id="UP000192756">
    <property type="component" value="Unassembled WGS sequence"/>
</dbReference>
<evidence type="ECO:0000313" key="14">
    <source>
        <dbReference type="Proteomes" id="UP000192756"/>
    </source>
</evidence>
<evidence type="ECO:0000256" key="7">
    <source>
        <dbReference type="ARBA" id="ARBA00023284"/>
    </source>
</evidence>
<evidence type="ECO:0000256" key="6">
    <source>
        <dbReference type="ARBA" id="ARBA00023157"/>
    </source>
</evidence>
<evidence type="ECO:0000256" key="8">
    <source>
        <dbReference type="ARBA" id="ARBA00032824"/>
    </source>
</evidence>
<dbReference type="PANTHER" id="PTHR42801:SF7">
    <property type="entry name" value="SLL1159 PROTEIN"/>
    <property type="match status" value="1"/>
</dbReference>
<dbReference type="InterPro" id="IPR013766">
    <property type="entry name" value="Thioredoxin_domain"/>
</dbReference>
<dbReference type="Pfam" id="PF00578">
    <property type="entry name" value="AhpC-TSA"/>
    <property type="match status" value="1"/>
</dbReference>
<dbReference type="EMBL" id="FWXT01000001">
    <property type="protein sequence ID" value="SMC42082.1"/>
    <property type="molecule type" value="Genomic_DNA"/>
</dbReference>